<comment type="caution">
    <text evidence="1">The sequence shown here is derived from an EMBL/GenBank/DDBJ whole genome shotgun (WGS) entry which is preliminary data.</text>
</comment>
<dbReference type="Proteomes" id="UP000828048">
    <property type="component" value="Chromosome 7"/>
</dbReference>
<accession>A0ACB7Y6F3</accession>
<gene>
    <name evidence="1" type="ORF">Vadar_012241</name>
</gene>
<proteinExistence type="predicted"/>
<evidence type="ECO:0000313" key="2">
    <source>
        <dbReference type="Proteomes" id="UP000828048"/>
    </source>
</evidence>
<organism evidence="1 2">
    <name type="scientific">Vaccinium darrowii</name>
    <dbReference type="NCBI Taxonomy" id="229202"/>
    <lineage>
        <taxon>Eukaryota</taxon>
        <taxon>Viridiplantae</taxon>
        <taxon>Streptophyta</taxon>
        <taxon>Embryophyta</taxon>
        <taxon>Tracheophyta</taxon>
        <taxon>Spermatophyta</taxon>
        <taxon>Magnoliopsida</taxon>
        <taxon>eudicotyledons</taxon>
        <taxon>Gunneridae</taxon>
        <taxon>Pentapetalae</taxon>
        <taxon>asterids</taxon>
        <taxon>Ericales</taxon>
        <taxon>Ericaceae</taxon>
        <taxon>Vaccinioideae</taxon>
        <taxon>Vaccinieae</taxon>
        <taxon>Vaccinium</taxon>
    </lineage>
</organism>
<reference evidence="1 2" key="1">
    <citation type="journal article" date="2021" name="Hortic Res">
        <title>High-quality reference genome and annotation aids understanding of berry development for evergreen blueberry (Vaccinium darrowii).</title>
        <authorList>
            <person name="Yu J."/>
            <person name="Hulse-Kemp A.M."/>
            <person name="Babiker E."/>
            <person name="Staton M."/>
        </authorList>
    </citation>
    <scope>NUCLEOTIDE SEQUENCE [LARGE SCALE GENOMIC DNA]</scope>
    <source>
        <strain evidence="2">cv. NJ 8807/NJ 8810</strain>
        <tissue evidence="1">Young leaf</tissue>
    </source>
</reference>
<keyword evidence="2" id="KW-1185">Reference proteome</keyword>
<name>A0ACB7Y6F3_9ERIC</name>
<dbReference type="EMBL" id="CM037157">
    <property type="protein sequence ID" value="KAH7849050.1"/>
    <property type="molecule type" value="Genomic_DNA"/>
</dbReference>
<protein>
    <submittedName>
        <fullName evidence="1">Uncharacterized protein</fullName>
    </submittedName>
</protein>
<sequence>MKKMARADSWGYNNGRGKWCSYRRTTLLICSINIVIALFVLHSLYTSLYIYSINDSQTEAVESWRKEKLEEANQITPRRTLNSTVSPGEAEEEILPGRQLPPECNAELHSDYDGIAVKWGLTHHKESAYDCCQACLDHARNAQPGENKCNIWVYCPSETGCYSPDIYEHKHTECWLKYLKRLDTINFSFSTMLLDNSLVHKTHYDILGVRENANYEEIRASYRSAILGSHPDKMQKTSKPYIPGHDSENRFLEVQRAWEILSHSESRAAYDSELRILRQQESIVAEDVGLEDLMFQSNGKVLELFYQCRCSDYFSIDSLELEEMGYRLLREGSKISLRMSDALSSSVLLSCGSCSLQIRLLINGESPLVSNDPL</sequence>
<evidence type="ECO:0000313" key="1">
    <source>
        <dbReference type="EMBL" id="KAH7849050.1"/>
    </source>
</evidence>